<feature type="signal peptide" evidence="1">
    <location>
        <begin position="1"/>
        <end position="21"/>
    </location>
</feature>
<gene>
    <name evidence="2" type="ORF">GSONMT00080263001</name>
</gene>
<sequence>MKWKTVLAIFLLVVLYLVVGAAVFRALEQPHESAQRLAILNQKLEFLSTHTCVNHSHLEELVKVLCVFAHVHMDRLPYLFKAELSPPSLSLLSLYTFCTFVQTCVSMCVCVCVGSCL</sequence>
<proteinExistence type="predicted"/>
<feature type="chain" id="PRO_5001593743" evidence="1">
    <location>
        <begin position="22"/>
        <end position="117"/>
    </location>
</feature>
<protein>
    <submittedName>
        <fullName evidence="2">Uncharacterized protein</fullName>
    </submittedName>
</protein>
<reference evidence="2" key="2">
    <citation type="submission" date="2014-03" db="EMBL/GenBank/DDBJ databases">
        <authorList>
            <person name="Genoscope - CEA"/>
        </authorList>
    </citation>
    <scope>NUCLEOTIDE SEQUENCE</scope>
</reference>
<accession>A0A060VXC3</accession>
<reference evidence="2" key="1">
    <citation type="journal article" date="2014" name="Nat. Commun.">
        <title>The rainbow trout genome provides novel insights into evolution after whole-genome duplication in vertebrates.</title>
        <authorList>
            <person name="Berthelot C."/>
            <person name="Brunet F."/>
            <person name="Chalopin D."/>
            <person name="Juanchich A."/>
            <person name="Bernard M."/>
            <person name="Noel B."/>
            <person name="Bento P."/>
            <person name="Da Silva C."/>
            <person name="Labadie K."/>
            <person name="Alberti A."/>
            <person name="Aury J.M."/>
            <person name="Louis A."/>
            <person name="Dehais P."/>
            <person name="Bardou P."/>
            <person name="Montfort J."/>
            <person name="Klopp C."/>
            <person name="Cabau C."/>
            <person name="Gaspin C."/>
            <person name="Thorgaard G.H."/>
            <person name="Boussaha M."/>
            <person name="Quillet E."/>
            <person name="Guyomard R."/>
            <person name="Galiana D."/>
            <person name="Bobe J."/>
            <person name="Volff J.N."/>
            <person name="Genet C."/>
            <person name="Wincker P."/>
            <person name="Jaillon O."/>
            <person name="Roest Crollius H."/>
            <person name="Guiguen Y."/>
        </authorList>
    </citation>
    <scope>NUCLEOTIDE SEQUENCE [LARGE SCALE GENOMIC DNA]</scope>
</reference>
<dbReference type="STRING" id="8022.A0A060VXC3"/>
<keyword evidence="1" id="KW-0732">Signal</keyword>
<dbReference type="PaxDb" id="8022-A0A060VXC3"/>
<organism evidence="2 3">
    <name type="scientific">Oncorhynchus mykiss</name>
    <name type="common">Rainbow trout</name>
    <name type="synonym">Salmo gairdneri</name>
    <dbReference type="NCBI Taxonomy" id="8022"/>
    <lineage>
        <taxon>Eukaryota</taxon>
        <taxon>Metazoa</taxon>
        <taxon>Chordata</taxon>
        <taxon>Craniata</taxon>
        <taxon>Vertebrata</taxon>
        <taxon>Euteleostomi</taxon>
        <taxon>Actinopterygii</taxon>
        <taxon>Neopterygii</taxon>
        <taxon>Teleostei</taxon>
        <taxon>Protacanthopterygii</taxon>
        <taxon>Salmoniformes</taxon>
        <taxon>Salmonidae</taxon>
        <taxon>Salmoninae</taxon>
        <taxon>Oncorhynchus</taxon>
    </lineage>
</organism>
<evidence type="ECO:0000313" key="2">
    <source>
        <dbReference type="EMBL" id="CDQ59643.1"/>
    </source>
</evidence>
<evidence type="ECO:0000256" key="1">
    <source>
        <dbReference type="SAM" id="SignalP"/>
    </source>
</evidence>
<name>A0A060VXC3_ONCMY</name>
<dbReference type="Proteomes" id="UP000193380">
    <property type="component" value="Unassembled WGS sequence"/>
</dbReference>
<dbReference type="EMBL" id="FR904329">
    <property type="protein sequence ID" value="CDQ59643.1"/>
    <property type="molecule type" value="Genomic_DNA"/>
</dbReference>
<evidence type="ECO:0000313" key="3">
    <source>
        <dbReference type="Proteomes" id="UP000193380"/>
    </source>
</evidence>
<dbReference type="Gene3D" id="1.10.287.70">
    <property type="match status" value="1"/>
</dbReference>
<dbReference type="AlphaFoldDB" id="A0A060VXC3"/>